<protein>
    <recommendedName>
        <fullName evidence="6 7">Small ribosomal subunit protein uS8</fullName>
    </recommendedName>
</protein>
<keyword evidence="4 7" id="KW-0689">Ribosomal protein</keyword>
<keyword evidence="5 7" id="KW-0687">Ribonucleoprotein</keyword>
<dbReference type="GO" id="GO:0006412">
    <property type="term" value="P:translation"/>
    <property type="evidence" value="ECO:0007669"/>
    <property type="project" value="UniProtKB-UniRule"/>
</dbReference>
<comment type="similarity">
    <text evidence="1 7 8">Belongs to the universal ribosomal protein uS8 family.</text>
</comment>
<dbReference type="Gene3D" id="3.30.1490.10">
    <property type="match status" value="1"/>
</dbReference>
<evidence type="ECO:0000256" key="4">
    <source>
        <dbReference type="ARBA" id="ARBA00022980"/>
    </source>
</evidence>
<keyword evidence="3 7" id="KW-0694">RNA-binding</keyword>
<dbReference type="PANTHER" id="PTHR11758">
    <property type="entry name" value="40S RIBOSOMAL PROTEIN S15A"/>
    <property type="match status" value="1"/>
</dbReference>
<dbReference type="GO" id="GO:0019843">
    <property type="term" value="F:rRNA binding"/>
    <property type="evidence" value="ECO:0007669"/>
    <property type="project" value="UniProtKB-UniRule"/>
</dbReference>
<evidence type="ECO:0000256" key="6">
    <source>
        <dbReference type="ARBA" id="ARBA00035258"/>
    </source>
</evidence>
<evidence type="ECO:0000256" key="3">
    <source>
        <dbReference type="ARBA" id="ARBA00022884"/>
    </source>
</evidence>
<dbReference type="NCBIfam" id="NF001109">
    <property type="entry name" value="PRK00136.1"/>
    <property type="match status" value="1"/>
</dbReference>
<comment type="function">
    <text evidence="7">One of the primary rRNA binding proteins, it binds directly to 16S rRNA central domain where it helps coordinate assembly of the platform of the 30S subunit.</text>
</comment>
<dbReference type="GO" id="GO:1990904">
    <property type="term" value="C:ribonucleoprotein complex"/>
    <property type="evidence" value="ECO:0007669"/>
    <property type="project" value="UniProtKB-KW"/>
</dbReference>
<dbReference type="EMBL" id="JACNJD010000309">
    <property type="protein sequence ID" value="MBC8178751.1"/>
    <property type="molecule type" value="Genomic_DNA"/>
</dbReference>
<evidence type="ECO:0000256" key="7">
    <source>
        <dbReference type="HAMAP-Rule" id="MF_01302"/>
    </source>
</evidence>
<dbReference type="HAMAP" id="MF_01302_B">
    <property type="entry name" value="Ribosomal_uS8_B"/>
    <property type="match status" value="1"/>
</dbReference>
<organism evidence="9 10">
    <name type="scientific">Candidatus Desulfacyla euxinica</name>
    <dbReference type="NCBI Taxonomy" id="2841693"/>
    <lineage>
        <taxon>Bacteria</taxon>
        <taxon>Deltaproteobacteria</taxon>
        <taxon>Candidatus Desulfacyla</taxon>
    </lineage>
</organism>
<gene>
    <name evidence="7 9" type="primary">rpsH</name>
    <name evidence="9" type="ORF">H8E19_15205</name>
</gene>
<evidence type="ECO:0000256" key="8">
    <source>
        <dbReference type="RuleBase" id="RU003660"/>
    </source>
</evidence>
<sequence>MSMTDPIADMLTRVRNAQRASHELVNIPSSKLKINVAKVLKSEGFIKNFRIISDGQHRFIRIFLKYDKEGVAIIEGIKRVSKPGCRVYAGSDEIPEVLNGYGINILSTSKGLMTDNEARKTGIGGEILCAVW</sequence>
<comment type="subunit">
    <text evidence="7">Part of the 30S ribosomal subunit. Contacts proteins S5 and S12.</text>
</comment>
<proteinExistence type="inferred from homology"/>
<reference evidence="9 10" key="1">
    <citation type="submission" date="2020-08" db="EMBL/GenBank/DDBJ databases">
        <title>Bridging the membrane lipid divide: bacteria of the FCB group superphylum have the potential to synthesize archaeal ether lipids.</title>
        <authorList>
            <person name="Villanueva L."/>
            <person name="Von Meijenfeldt F.A.B."/>
            <person name="Westbye A.B."/>
            <person name="Yadav S."/>
            <person name="Hopmans E.C."/>
            <person name="Dutilh B.E."/>
            <person name="Sinninghe Damste J.S."/>
        </authorList>
    </citation>
    <scope>NUCLEOTIDE SEQUENCE [LARGE SCALE GENOMIC DNA]</scope>
    <source>
        <strain evidence="9">NIOZ-UU27</strain>
    </source>
</reference>
<keyword evidence="2 7" id="KW-0699">rRNA-binding</keyword>
<evidence type="ECO:0000313" key="10">
    <source>
        <dbReference type="Proteomes" id="UP000650524"/>
    </source>
</evidence>
<dbReference type="InterPro" id="IPR000630">
    <property type="entry name" value="Ribosomal_uS8"/>
</dbReference>
<dbReference type="SUPFAM" id="SSF56047">
    <property type="entry name" value="Ribosomal protein S8"/>
    <property type="match status" value="1"/>
</dbReference>
<evidence type="ECO:0000313" key="9">
    <source>
        <dbReference type="EMBL" id="MBC8178751.1"/>
    </source>
</evidence>
<dbReference type="InterPro" id="IPR047863">
    <property type="entry name" value="Ribosomal_uS8_CS"/>
</dbReference>
<evidence type="ECO:0000256" key="1">
    <source>
        <dbReference type="ARBA" id="ARBA00006471"/>
    </source>
</evidence>
<dbReference type="GO" id="GO:0005737">
    <property type="term" value="C:cytoplasm"/>
    <property type="evidence" value="ECO:0007669"/>
    <property type="project" value="UniProtKB-ARBA"/>
</dbReference>
<dbReference type="PROSITE" id="PS00053">
    <property type="entry name" value="RIBOSOMAL_S8"/>
    <property type="match status" value="1"/>
</dbReference>
<dbReference type="GO" id="GO:0003735">
    <property type="term" value="F:structural constituent of ribosome"/>
    <property type="evidence" value="ECO:0007669"/>
    <property type="project" value="InterPro"/>
</dbReference>
<dbReference type="FunFam" id="3.30.1370.30:FF:000002">
    <property type="entry name" value="30S ribosomal protein S8"/>
    <property type="match status" value="1"/>
</dbReference>
<comment type="caution">
    <text evidence="9">The sequence shown here is derived from an EMBL/GenBank/DDBJ whole genome shotgun (WGS) entry which is preliminary data.</text>
</comment>
<dbReference type="InterPro" id="IPR035987">
    <property type="entry name" value="Ribosomal_uS8_sf"/>
</dbReference>
<dbReference type="Proteomes" id="UP000650524">
    <property type="component" value="Unassembled WGS sequence"/>
</dbReference>
<evidence type="ECO:0000256" key="2">
    <source>
        <dbReference type="ARBA" id="ARBA00022730"/>
    </source>
</evidence>
<name>A0A8J6N212_9DELT</name>
<accession>A0A8J6N212</accession>
<dbReference type="GO" id="GO:0005840">
    <property type="term" value="C:ribosome"/>
    <property type="evidence" value="ECO:0007669"/>
    <property type="project" value="UniProtKB-KW"/>
</dbReference>
<dbReference type="FunFam" id="3.30.1490.10:FF:000001">
    <property type="entry name" value="30S ribosomal protein S8"/>
    <property type="match status" value="1"/>
</dbReference>
<dbReference type="AlphaFoldDB" id="A0A8J6N212"/>
<dbReference type="Gene3D" id="3.30.1370.30">
    <property type="match status" value="1"/>
</dbReference>
<dbReference type="Pfam" id="PF00410">
    <property type="entry name" value="Ribosomal_S8"/>
    <property type="match status" value="1"/>
</dbReference>
<evidence type="ECO:0000256" key="5">
    <source>
        <dbReference type="ARBA" id="ARBA00023274"/>
    </source>
</evidence>